<evidence type="ECO:0008006" key="5">
    <source>
        <dbReference type="Google" id="ProtNLM"/>
    </source>
</evidence>
<dbReference type="GO" id="GO:0000775">
    <property type="term" value="C:chromosome, centromeric region"/>
    <property type="evidence" value="ECO:0007669"/>
    <property type="project" value="TreeGrafter"/>
</dbReference>
<dbReference type="Pfam" id="PF09724">
    <property type="entry name" value="Dcc1"/>
    <property type="match status" value="1"/>
</dbReference>
<dbReference type="Proteomes" id="UP001497516">
    <property type="component" value="Chromosome 5"/>
</dbReference>
<dbReference type="GO" id="GO:0000785">
    <property type="term" value="C:chromatin"/>
    <property type="evidence" value="ECO:0007669"/>
    <property type="project" value="TreeGrafter"/>
</dbReference>
<dbReference type="InterPro" id="IPR019128">
    <property type="entry name" value="Dcc1"/>
</dbReference>
<proteinExistence type="inferred from homology"/>
<reference evidence="3 4" key="1">
    <citation type="submission" date="2024-04" db="EMBL/GenBank/DDBJ databases">
        <authorList>
            <person name="Fracassetti M."/>
        </authorList>
    </citation>
    <scope>NUCLEOTIDE SEQUENCE [LARGE SCALE GENOMIC DNA]</scope>
</reference>
<sequence>MEQPHSILTGAEAVLNIQPNSSLSVTYDTLFGSSHNHMLLELHDEMLPDLLHQSITLRGEPNEDVVLCTLSKTYAVKFVGTSNSVFLIPPSRHQFTQNGQQSVASVIEISPGNMELIETAPRLDRLKTLLAQNPYSSMEALQADDMEDDSKESKMGLCTWHDLVNKIQASDDELRNGLEALSAVEIDGFWRIVDEKYMGEILTMLLQNSILNDWSLDKLDEDEVVTSLVTDGFPHKLAYHCLHVYGSKVDEARGKSCVWTLDERRVCVHFARQVLGVGKMKLERFMEMWLKKIPDGMNANLEMLKGEVLTEKVGIEMWVRGFSVASLPSNPAERFSVLFRERPKWESKDLQHYIRDLKVPGLSSEGLLLKYTRRTQPTQDAAPVFTAR</sequence>
<evidence type="ECO:0000313" key="3">
    <source>
        <dbReference type="EMBL" id="CAL1390461.1"/>
    </source>
</evidence>
<keyword evidence="4" id="KW-1185">Reference proteome</keyword>
<comment type="similarity">
    <text evidence="1">Belongs to the DCC1 family.</text>
</comment>
<dbReference type="GO" id="GO:0031390">
    <property type="term" value="C:Ctf18 RFC-like complex"/>
    <property type="evidence" value="ECO:0007669"/>
    <property type="project" value="InterPro"/>
</dbReference>
<evidence type="ECO:0000256" key="2">
    <source>
        <dbReference type="ARBA" id="ARBA00022705"/>
    </source>
</evidence>
<dbReference type="AlphaFoldDB" id="A0AAV2EWW8"/>
<gene>
    <name evidence="3" type="ORF">LTRI10_LOCUS31245</name>
</gene>
<name>A0AAV2EWW8_9ROSI</name>
<accession>A0AAV2EWW8</accession>
<dbReference type="GO" id="GO:0034088">
    <property type="term" value="P:maintenance of mitotic sister chromatid cohesion"/>
    <property type="evidence" value="ECO:0007669"/>
    <property type="project" value="TreeGrafter"/>
</dbReference>
<evidence type="ECO:0000313" key="4">
    <source>
        <dbReference type="Proteomes" id="UP001497516"/>
    </source>
</evidence>
<organism evidence="3 4">
    <name type="scientific">Linum trigynum</name>
    <dbReference type="NCBI Taxonomy" id="586398"/>
    <lineage>
        <taxon>Eukaryota</taxon>
        <taxon>Viridiplantae</taxon>
        <taxon>Streptophyta</taxon>
        <taxon>Embryophyta</taxon>
        <taxon>Tracheophyta</taxon>
        <taxon>Spermatophyta</taxon>
        <taxon>Magnoliopsida</taxon>
        <taxon>eudicotyledons</taxon>
        <taxon>Gunneridae</taxon>
        <taxon>Pentapetalae</taxon>
        <taxon>rosids</taxon>
        <taxon>fabids</taxon>
        <taxon>Malpighiales</taxon>
        <taxon>Linaceae</taxon>
        <taxon>Linum</taxon>
    </lineage>
</organism>
<dbReference type="EMBL" id="OZ034818">
    <property type="protein sequence ID" value="CAL1390461.1"/>
    <property type="molecule type" value="Genomic_DNA"/>
</dbReference>
<dbReference type="PANTHER" id="PTHR13395:SF6">
    <property type="entry name" value="SISTER CHROMATID COHESION PROTEIN DCC1"/>
    <property type="match status" value="1"/>
</dbReference>
<keyword evidence="2" id="KW-0235">DNA replication</keyword>
<dbReference type="GO" id="GO:0006260">
    <property type="term" value="P:DNA replication"/>
    <property type="evidence" value="ECO:0007669"/>
    <property type="project" value="UniProtKB-KW"/>
</dbReference>
<dbReference type="PANTHER" id="PTHR13395">
    <property type="entry name" value="SISTER CHROMATID COHESION PROTEIN DCC1-RELATED"/>
    <property type="match status" value="1"/>
</dbReference>
<protein>
    <recommendedName>
        <fullName evidence="5">Sister chromatid cohesion protein DCC1</fullName>
    </recommendedName>
</protein>
<evidence type="ECO:0000256" key="1">
    <source>
        <dbReference type="ARBA" id="ARBA00007017"/>
    </source>
</evidence>